<dbReference type="PANTHER" id="PTHR34296">
    <property type="entry name" value="TRANSCRIPTIONAL ACTIVATOR PROTEIN MED"/>
    <property type="match status" value="1"/>
</dbReference>
<dbReference type="SUPFAM" id="SSF53822">
    <property type="entry name" value="Periplasmic binding protein-like I"/>
    <property type="match status" value="1"/>
</dbReference>
<comment type="subcellular location">
    <subcellularLocation>
        <location evidence="1">Cell membrane</location>
        <topology evidence="1">Lipid-anchor</topology>
    </subcellularLocation>
</comment>
<dbReference type="Gene3D" id="3.40.50.2300">
    <property type="match status" value="2"/>
</dbReference>
<dbReference type="InterPro" id="IPR028082">
    <property type="entry name" value="Peripla_BP_I"/>
</dbReference>
<protein>
    <submittedName>
        <fullName evidence="9">Putative lipoprotein YufN</fullName>
    </submittedName>
</protein>
<keyword evidence="6 9" id="KW-0449">Lipoprotein</keyword>
<name>A0A090IYG9_9BACI</name>
<sequence>MKKKRLSILFSLLLLSGLVLSGCGSKDEGNNNQGAKDGGKDDESFSVAMVTDIGGVDDKSFNQSAWEGIQAFGKEHNLKKGDGGYDYLQSKSDADYVSNLNALARRNFDLIFGIGFKLEKPIGEIAGQRKNVHFGIVDSVVEKDNVVSIMFKEQEAAFLAGVAAAMETKTKNVGFVGGMESDVITRFEAGFRAGVASVDPSIKVQVNYTGAFDKADLGKSAANQIYSNGADIIFHAAGATGNGVFAEAKERKQQNPDANVWVIGVDSDQYDEGTVEVDGKEYNITLTSALKRVDLAVKDIAQKSMDGKFPGGTTVTYGLADKGVELSTTGDHLSETTLTAVNDWKEKIINGDVTPPGTKEDMESFLKDLGVTP</sequence>
<evidence type="ECO:0000256" key="7">
    <source>
        <dbReference type="SAM" id="SignalP"/>
    </source>
</evidence>
<dbReference type="PANTHER" id="PTHR34296:SF2">
    <property type="entry name" value="ABC TRANSPORTER GUANOSINE-BINDING PROTEIN NUPN"/>
    <property type="match status" value="1"/>
</dbReference>
<feature type="chain" id="PRO_5039286653" evidence="7">
    <location>
        <begin position="22"/>
        <end position="373"/>
    </location>
</feature>
<dbReference type="EMBL" id="CCRF01000046">
    <property type="protein sequence ID" value="CEE01453.1"/>
    <property type="molecule type" value="Genomic_DNA"/>
</dbReference>
<feature type="signal peptide" evidence="7">
    <location>
        <begin position="1"/>
        <end position="21"/>
    </location>
</feature>
<keyword evidence="5" id="KW-0472">Membrane</keyword>
<dbReference type="CDD" id="cd06354">
    <property type="entry name" value="PBP1_PrnA-like"/>
    <property type="match status" value="1"/>
</dbReference>
<comment type="similarity">
    <text evidence="2">Belongs to the BMP lipoprotein family.</text>
</comment>
<keyword evidence="10" id="KW-1185">Reference proteome</keyword>
<evidence type="ECO:0000256" key="1">
    <source>
        <dbReference type="ARBA" id="ARBA00004193"/>
    </source>
</evidence>
<keyword evidence="4 7" id="KW-0732">Signal</keyword>
<evidence type="ECO:0000256" key="5">
    <source>
        <dbReference type="ARBA" id="ARBA00023136"/>
    </source>
</evidence>
<evidence type="ECO:0000259" key="8">
    <source>
        <dbReference type="Pfam" id="PF02608"/>
    </source>
</evidence>
<dbReference type="Pfam" id="PF02608">
    <property type="entry name" value="Bmp"/>
    <property type="match status" value="1"/>
</dbReference>
<dbReference type="RefSeq" id="WP_034769883.1">
    <property type="nucleotide sequence ID" value="NZ_CCRF01000046.1"/>
</dbReference>
<dbReference type="AlphaFoldDB" id="A0A090IYG9"/>
<organism evidence="9 10">
    <name type="scientific">Caldibacillus thermoamylovorans</name>
    <dbReference type="NCBI Taxonomy" id="35841"/>
    <lineage>
        <taxon>Bacteria</taxon>
        <taxon>Bacillati</taxon>
        <taxon>Bacillota</taxon>
        <taxon>Bacilli</taxon>
        <taxon>Bacillales</taxon>
        <taxon>Bacillaceae</taxon>
        <taxon>Caldibacillus</taxon>
    </lineage>
</organism>
<dbReference type="InterPro" id="IPR050957">
    <property type="entry name" value="BMP_lipoprotein"/>
</dbReference>
<evidence type="ECO:0000313" key="9">
    <source>
        <dbReference type="EMBL" id="CEE01453.1"/>
    </source>
</evidence>
<evidence type="ECO:0000256" key="4">
    <source>
        <dbReference type="ARBA" id="ARBA00022729"/>
    </source>
</evidence>
<evidence type="ECO:0000256" key="2">
    <source>
        <dbReference type="ARBA" id="ARBA00008610"/>
    </source>
</evidence>
<evidence type="ECO:0000313" key="10">
    <source>
        <dbReference type="Proteomes" id="UP000040576"/>
    </source>
</evidence>
<evidence type="ECO:0000256" key="6">
    <source>
        <dbReference type="ARBA" id="ARBA00023288"/>
    </source>
</evidence>
<dbReference type="Proteomes" id="UP000040576">
    <property type="component" value="Unassembled WGS sequence"/>
</dbReference>
<keyword evidence="3" id="KW-1003">Cell membrane</keyword>
<dbReference type="PROSITE" id="PS51257">
    <property type="entry name" value="PROKAR_LIPOPROTEIN"/>
    <property type="match status" value="1"/>
</dbReference>
<reference evidence="9 10" key="1">
    <citation type="submission" date="2014-07" db="EMBL/GenBank/DDBJ databases">
        <authorList>
            <person name="Wibberg Daniel"/>
        </authorList>
    </citation>
    <scope>NUCLEOTIDE SEQUENCE [LARGE SCALE GENOMIC DNA]</scope>
</reference>
<dbReference type="GO" id="GO:0005886">
    <property type="term" value="C:plasma membrane"/>
    <property type="evidence" value="ECO:0007669"/>
    <property type="project" value="UniProtKB-SubCell"/>
</dbReference>
<feature type="domain" description="ABC transporter substrate-binding protein PnrA-like" evidence="8">
    <location>
        <begin position="46"/>
        <end position="354"/>
    </location>
</feature>
<evidence type="ECO:0000256" key="3">
    <source>
        <dbReference type="ARBA" id="ARBA00022475"/>
    </source>
</evidence>
<accession>A0A090IYG9</accession>
<dbReference type="InterPro" id="IPR003760">
    <property type="entry name" value="PnrA-like"/>
</dbReference>
<proteinExistence type="inferred from homology"/>
<gene>
    <name evidence="9" type="primary">yufN</name>
    <name evidence="9" type="ORF">BT1A1_1625</name>
</gene>